<comment type="caution">
    <text evidence="2">The sequence shown here is derived from an EMBL/GenBank/DDBJ whole genome shotgun (WGS) entry which is preliminary data.</text>
</comment>
<dbReference type="GO" id="GO:0016887">
    <property type="term" value="F:ATP hydrolysis activity"/>
    <property type="evidence" value="ECO:0007669"/>
    <property type="project" value="InterPro"/>
</dbReference>
<evidence type="ECO:0000259" key="1">
    <source>
        <dbReference type="Pfam" id="PF07728"/>
    </source>
</evidence>
<evidence type="ECO:0000313" key="3">
    <source>
        <dbReference type="Proteomes" id="UP001216801"/>
    </source>
</evidence>
<accession>A0AAJ1NFU2</accession>
<dbReference type="Proteomes" id="UP001216801">
    <property type="component" value="Unassembled WGS sequence"/>
</dbReference>
<dbReference type="Pfam" id="PF07728">
    <property type="entry name" value="AAA_5"/>
    <property type="match status" value="1"/>
</dbReference>
<dbReference type="AlphaFoldDB" id="A0AAJ1NFU2"/>
<dbReference type="Gene3D" id="3.40.50.300">
    <property type="entry name" value="P-loop containing nucleotide triphosphate hydrolases"/>
    <property type="match status" value="1"/>
</dbReference>
<dbReference type="RefSeq" id="WP_078386792.1">
    <property type="nucleotide sequence ID" value="NZ_JARPRP010000039.1"/>
</dbReference>
<dbReference type="InterPro" id="IPR027417">
    <property type="entry name" value="P-loop_NTPase"/>
</dbReference>
<name>A0AAJ1NFU2_9BACI</name>
<proteinExistence type="predicted"/>
<organism evidence="2 3">
    <name type="scientific">Bacillus paranthracis</name>
    <dbReference type="NCBI Taxonomy" id="2026186"/>
    <lineage>
        <taxon>Bacteria</taxon>
        <taxon>Bacillati</taxon>
        <taxon>Bacillota</taxon>
        <taxon>Bacilli</taxon>
        <taxon>Bacillales</taxon>
        <taxon>Bacillaceae</taxon>
        <taxon>Bacillus</taxon>
        <taxon>Bacillus cereus group</taxon>
    </lineage>
</organism>
<dbReference type="InterPro" id="IPR052934">
    <property type="entry name" value="Methyl-DNA_Rec/Restrict_Enz"/>
</dbReference>
<evidence type="ECO:0000313" key="2">
    <source>
        <dbReference type="EMBL" id="MDG0955562.1"/>
    </source>
</evidence>
<protein>
    <submittedName>
        <fullName evidence="2">AAA family ATPase</fullName>
    </submittedName>
</protein>
<dbReference type="PANTHER" id="PTHR37291">
    <property type="entry name" value="5-METHYLCYTOSINE-SPECIFIC RESTRICTION ENZYME B"/>
    <property type="match status" value="1"/>
</dbReference>
<dbReference type="PANTHER" id="PTHR37291:SF1">
    <property type="entry name" value="TYPE IV METHYL-DIRECTED RESTRICTION ENZYME ECOKMCRB SUBUNIT"/>
    <property type="match status" value="1"/>
</dbReference>
<dbReference type="SUPFAM" id="SSF52540">
    <property type="entry name" value="P-loop containing nucleoside triphosphate hydrolases"/>
    <property type="match status" value="1"/>
</dbReference>
<sequence>MAENVIYYGPPGTGKTFIMQSLQDEYLDFEIEDRHIVDVYQKTSNDWLLITLIILQNDNKMQSMDIQNKVGELGITNLDNEVSTVLELHSLEKRNSPFPPREPTVFIKRDNEWSVRLTNLLKHMPNIHEEYLPSGTYQERYKYVTFHQAFSYEDFIEGIRPVLNETTTDDSNGMVKYKVVEGVFKQICEDAEQNPDKEYALFIDEINRGNISEIFGELISLIEEDKRLGAKYPLEIVLPYSKKKFGVPSNLNIYGTMNSADRSIALLDIALRRRFKFIFMGCDLKVLEKTLISRGLDPSDIEGISLIRMLDTINKRIELLLDANFVIGHAFFINVNNFDEIKQVLVQKVIPLLQEYFFGEDEKVQMILGDLDASGELMENAIYKHEILDAENLIAYLSEFNIEDKKRFSISDTITVDSIVKIYE</sequence>
<gene>
    <name evidence="2" type="ORF">P6U19_23550</name>
</gene>
<dbReference type="GO" id="GO:0005524">
    <property type="term" value="F:ATP binding"/>
    <property type="evidence" value="ECO:0007669"/>
    <property type="project" value="InterPro"/>
</dbReference>
<reference evidence="2" key="1">
    <citation type="submission" date="2023-03" db="EMBL/GenBank/DDBJ databases">
        <title>Genetic diversity of Bacillus cereus sensu lato isolates from Slovenia.</title>
        <authorList>
            <person name="Abdelli M."/>
        </authorList>
    </citation>
    <scope>NUCLEOTIDE SEQUENCE</scope>
    <source>
        <strain evidence="2">SIBC39</strain>
    </source>
</reference>
<feature type="domain" description="ATPase dynein-related AAA" evidence="1">
    <location>
        <begin position="138"/>
        <end position="275"/>
    </location>
</feature>
<dbReference type="InterPro" id="IPR011704">
    <property type="entry name" value="ATPase_dyneun-rel_AAA"/>
</dbReference>
<dbReference type="EMBL" id="JARPRR010000025">
    <property type="protein sequence ID" value="MDG0955562.1"/>
    <property type="molecule type" value="Genomic_DNA"/>
</dbReference>